<feature type="domain" description="TauD/TfdA-like" evidence="2">
    <location>
        <begin position="56"/>
        <end position="262"/>
    </location>
</feature>
<evidence type="ECO:0000313" key="4">
    <source>
        <dbReference type="Proteomes" id="UP000186806"/>
    </source>
</evidence>
<name>A0A1Q8TEH9_9GAMM</name>
<comment type="caution">
    <text evidence="3">The sequence shown here is derived from an EMBL/GenBank/DDBJ whole genome shotgun (WGS) entry which is preliminary data.</text>
</comment>
<keyword evidence="4" id="KW-1185">Reference proteome</keyword>
<dbReference type="SUPFAM" id="SSF51197">
    <property type="entry name" value="Clavaminate synthase-like"/>
    <property type="match status" value="1"/>
</dbReference>
<proteinExistence type="predicted"/>
<gene>
    <name evidence="3" type="ORF">BTW10_06085</name>
</gene>
<dbReference type="InterPro" id="IPR003819">
    <property type="entry name" value="TauD/TfdA-like"/>
</dbReference>
<evidence type="ECO:0000313" key="3">
    <source>
        <dbReference type="EMBL" id="OLO12089.1"/>
    </source>
</evidence>
<protein>
    <recommendedName>
        <fullName evidence="2">TauD/TfdA-like domain-containing protein</fullName>
    </recommendedName>
</protein>
<dbReference type="Pfam" id="PF02668">
    <property type="entry name" value="TauD"/>
    <property type="match status" value="1"/>
</dbReference>
<sequence>MSVPELKLSTPVREALSALAIRGSLEFYEARALVPMQRRALATELASPYWRAFVADLARTWMMRDHAVIRGLPVLGDGTTSLLLALALDAEFKTYRGEKIVKHFKMSPWTTELSQSLRDGHFHTDLSTADEPPHVTLIHCRAPDPSEGYGVVRVVRLCELLAELQRRGAVKALQLLLTDNVEMVDERTQGSWSGIMASESTIRFHPETLRAAERRGARFTDTLEYQLDTIHNAALAASEPIELGVGDVLLVSNVRALHYRGDCTVQYLEFPRRFKAREIHVLHLRDEPTWPK</sequence>
<accession>A0A1Q8TEH9</accession>
<evidence type="ECO:0000259" key="2">
    <source>
        <dbReference type="Pfam" id="PF02668"/>
    </source>
</evidence>
<dbReference type="Gene3D" id="3.60.130.10">
    <property type="entry name" value="Clavaminate synthase-like"/>
    <property type="match status" value="1"/>
</dbReference>
<reference evidence="3 4" key="1">
    <citation type="submission" date="2016-12" db="EMBL/GenBank/DDBJ databases">
        <title>Draft genome sequences of strains Salinicola socius SMB35, Salinicola sp. MH3R3-1 and Chromohalobacter sp. SMB17 from the Verkhnekamsk potash mining region of Russia.</title>
        <authorList>
            <person name="Mavrodi D.V."/>
            <person name="Olsson B.E."/>
            <person name="Korsakova E.S."/>
            <person name="Pyankova A."/>
            <person name="Mavrodi O.V."/>
            <person name="Plotnikova E.G."/>
        </authorList>
    </citation>
    <scope>NUCLEOTIDE SEQUENCE [LARGE SCALE GENOMIC DNA]</scope>
    <source>
        <strain evidence="3 4">SMB17</strain>
    </source>
</reference>
<dbReference type="AlphaFoldDB" id="A0A1Q8TEH9"/>
<dbReference type="Proteomes" id="UP000186806">
    <property type="component" value="Unassembled WGS sequence"/>
</dbReference>
<dbReference type="GO" id="GO:0016706">
    <property type="term" value="F:2-oxoglutarate-dependent dioxygenase activity"/>
    <property type="evidence" value="ECO:0007669"/>
    <property type="project" value="UniProtKB-ARBA"/>
</dbReference>
<evidence type="ECO:0000256" key="1">
    <source>
        <dbReference type="ARBA" id="ARBA00023002"/>
    </source>
</evidence>
<keyword evidence="1" id="KW-0560">Oxidoreductase</keyword>
<dbReference type="InterPro" id="IPR042098">
    <property type="entry name" value="TauD-like_sf"/>
</dbReference>
<dbReference type="EMBL" id="MSDQ01000012">
    <property type="protein sequence ID" value="OLO12089.1"/>
    <property type="molecule type" value="Genomic_DNA"/>
</dbReference>
<organism evidence="3 4">
    <name type="scientific">Chromohalobacter japonicus</name>
    <dbReference type="NCBI Taxonomy" id="223900"/>
    <lineage>
        <taxon>Bacteria</taxon>
        <taxon>Pseudomonadati</taxon>
        <taxon>Pseudomonadota</taxon>
        <taxon>Gammaproteobacteria</taxon>
        <taxon>Oceanospirillales</taxon>
        <taxon>Halomonadaceae</taxon>
        <taxon>Chromohalobacter</taxon>
    </lineage>
</organism>